<evidence type="ECO:0000256" key="8">
    <source>
        <dbReference type="ARBA" id="ARBA00022833"/>
    </source>
</evidence>
<gene>
    <name evidence="14 18" type="primary">dnaJ</name>
    <name evidence="18" type="ORF">HK107_06015</name>
</gene>
<feature type="binding site" evidence="14">
    <location>
        <position position="211"/>
    </location>
    <ligand>
        <name>Zn(2+)</name>
        <dbReference type="ChEBI" id="CHEBI:29105"/>
        <label>1</label>
    </ligand>
</feature>
<dbReference type="InterPro" id="IPR012724">
    <property type="entry name" value="DnaJ"/>
</dbReference>
<dbReference type="SUPFAM" id="SSF46565">
    <property type="entry name" value="Chaperone J-domain"/>
    <property type="match status" value="1"/>
</dbReference>
<keyword evidence="3 14" id="KW-0963">Cytoplasm</keyword>
<keyword evidence="5 14" id="KW-0479">Metal-binding</keyword>
<comment type="function">
    <text evidence="11 14">Participates actively in the response to hyperosmotic and heat shock by preventing the aggregation of stress-denatured proteins and by disaggregating proteins, also in an autonomous, DnaK-independent fashion. Unfolded proteins bind initially to DnaJ; upon interaction with the DnaJ-bound protein, DnaK hydrolyzes its bound ATP, resulting in the formation of a stable complex. GrpE releases ADP from DnaK; ATP binding to DnaK triggers the release of the substrate protein, thus completing the reaction cycle. Several rounds of ATP-dependent interactions between DnaJ, DnaK and GrpE are required for fully efficient folding. Also involved, together with DnaK and GrpE, in the DNA replication of plasmids through activation of initiation proteins.</text>
</comment>
<evidence type="ECO:0000256" key="4">
    <source>
        <dbReference type="ARBA" id="ARBA00022705"/>
    </source>
</evidence>
<evidence type="ECO:0000256" key="10">
    <source>
        <dbReference type="ARBA" id="ARBA00023186"/>
    </source>
</evidence>
<feature type="repeat" description="CXXCXGXG motif" evidence="14">
    <location>
        <begin position="194"/>
        <end position="201"/>
    </location>
</feature>
<keyword evidence="10 14" id="KW-0143">Chaperone</keyword>
<feature type="repeat" description="CXXCXGXG motif" evidence="14">
    <location>
        <begin position="155"/>
        <end position="162"/>
    </location>
</feature>
<comment type="domain">
    <text evidence="14">The J domain is necessary and sufficient to stimulate DnaK ATPase activity. Zinc center 1 plays an important role in the autonomous, DnaK-independent chaperone activity of DnaJ. Zinc center 2 is essential for interaction with DnaK and for DnaJ activity.</text>
</comment>
<evidence type="ECO:0000256" key="1">
    <source>
        <dbReference type="ARBA" id="ARBA00004496"/>
    </source>
</evidence>
<feature type="binding site" evidence="14">
    <location>
        <position position="158"/>
    </location>
    <ligand>
        <name>Zn(2+)</name>
        <dbReference type="ChEBI" id="CHEBI:29105"/>
        <label>1</label>
    </ligand>
</feature>
<dbReference type="Gene3D" id="2.10.230.10">
    <property type="entry name" value="Heat shock protein DnaJ, cysteine-rich domain"/>
    <property type="match status" value="1"/>
</dbReference>
<dbReference type="GO" id="GO:0005524">
    <property type="term" value="F:ATP binding"/>
    <property type="evidence" value="ECO:0007669"/>
    <property type="project" value="InterPro"/>
</dbReference>
<evidence type="ECO:0000256" key="9">
    <source>
        <dbReference type="ARBA" id="ARBA00023016"/>
    </source>
</evidence>
<dbReference type="FunFam" id="2.60.260.20:FF:000004">
    <property type="entry name" value="Molecular chaperone DnaJ"/>
    <property type="match status" value="1"/>
</dbReference>
<evidence type="ECO:0000256" key="7">
    <source>
        <dbReference type="ARBA" id="ARBA00022771"/>
    </source>
</evidence>
<evidence type="ECO:0000259" key="17">
    <source>
        <dbReference type="PROSITE" id="PS51188"/>
    </source>
</evidence>
<comment type="subunit">
    <text evidence="2 14">Homodimer.</text>
</comment>
<evidence type="ECO:0000313" key="19">
    <source>
        <dbReference type="Proteomes" id="UP000536835"/>
    </source>
</evidence>
<evidence type="ECO:0000256" key="15">
    <source>
        <dbReference type="PROSITE-ProRule" id="PRU00546"/>
    </source>
</evidence>
<keyword evidence="9 14" id="KW-0346">Stress response</keyword>
<feature type="domain" description="CR-type" evidence="17">
    <location>
        <begin position="142"/>
        <end position="220"/>
    </location>
</feature>
<dbReference type="GO" id="GO:0009408">
    <property type="term" value="P:response to heat"/>
    <property type="evidence" value="ECO:0007669"/>
    <property type="project" value="InterPro"/>
</dbReference>
<dbReference type="PANTHER" id="PTHR43096">
    <property type="entry name" value="DNAJ HOMOLOG 1, MITOCHONDRIAL-RELATED"/>
    <property type="match status" value="1"/>
</dbReference>
<keyword evidence="6 14" id="KW-0677">Repeat</keyword>
<feature type="binding site" evidence="14">
    <location>
        <position position="197"/>
    </location>
    <ligand>
        <name>Zn(2+)</name>
        <dbReference type="ChEBI" id="CHEBI:29105"/>
        <label>2</label>
    </ligand>
</feature>
<dbReference type="SUPFAM" id="SSF49493">
    <property type="entry name" value="HSP40/DnaJ peptide-binding domain"/>
    <property type="match status" value="2"/>
</dbReference>
<dbReference type="GO" id="GO:0031072">
    <property type="term" value="F:heat shock protein binding"/>
    <property type="evidence" value="ECO:0007669"/>
    <property type="project" value="InterPro"/>
</dbReference>
<dbReference type="SUPFAM" id="SSF57938">
    <property type="entry name" value="DnaJ/Hsp40 cysteine-rich domain"/>
    <property type="match status" value="1"/>
</dbReference>
<keyword evidence="7 14" id="KW-0863">Zinc-finger</keyword>
<dbReference type="InterPro" id="IPR001305">
    <property type="entry name" value="HSP_DnaJ_Cys-rich_dom"/>
</dbReference>
<dbReference type="Pfam" id="PF00684">
    <property type="entry name" value="DnaJ_CXXCXGXG"/>
    <property type="match status" value="1"/>
</dbReference>
<dbReference type="CDD" id="cd10747">
    <property type="entry name" value="DnaJ_C"/>
    <property type="match status" value="1"/>
</dbReference>
<dbReference type="PANTHER" id="PTHR43096:SF48">
    <property type="entry name" value="CHAPERONE PROTEIN DNAJ"/>
    <property type="match status" value="1"/>
</dbReference>
<name>A0A7Y3W547_9PROT</name>
<dbReference type="AlphaFoldDB" id="A0A7Y3W547"/>
<dbReference type="FunFam" id="1.10.287.110:FF:000034">
    <property type="entry name" value="Chaperone protein DnaJ"/>
    <property type="match status" value="1"/>
</dbReference>
<feature type="repeat" description="CXXCXGXG motif" evidence="14">
    <location>
        <begin position="172"/>
        <end position="179"/>
    </location>
</feature>
<dbReference type="GO" id="GO:0005737">
    <property type="term" value="C:cytoplasm"/>
    <property type="evidence" value="ECO:0007669"/>
    <property type="project" value="UniProtKB-SubCell"/>
</dbReference>
<dbReference type="Gene3D" id="1.10.287.110">
    <property type="entry name" value="DnaJ domain"/>
    <property type="match status" value="1"/>
</dbReference>
<evidence type="ECO:0000256" key="13">
    <source>
        <dbReference type="ARBA" id="ARBA00067609"/>
    </source>
</evidence>
<dbReference type="InterPro" id="IPR036410">
    <property type="entry name" value="HSP_DnaJ_Cys-rich_dom_sf"/>
</dbReference>
<feature type="binding site" evidence="14">
    <location>
        <position position="194"/>
    </location>
    <ligand>
        <name>Zn(2+)</name>
        <dbReference type="ChEBI" id="CHEBI:29105"/>
        <label>2</label>
    </ligand>
</feature>
<dbReference type="Pfam" id="PF00226">
    <property type="entry name" value="DnaJ"/>
    <property type="match status" value="1"/>
</dbReference>
<dbReference type="PRINTS" id="PR00625">
    <property type="entry name" value="JDOMAIN"/>
</dbReference>
<dbReference type="HAMAP" id="MF_01152">
    <property type="entry name" value="DnaJ"/>
    <property type="match status" value="1"/>
</dbReference>
<comment type="similarity">
    <text evidence="12 14">Belongs to the DnaJ family.</text>
</comment>
<dbReference type="GO" id="GO:0008270">
    <property type="term" value="F:zinc ion binding"/>
    <property type="evidence" value="ECO:0007669"/>
    <property type="project" value="UniProtKB-UniRule"/>
</dbReference>
<feature type="zinc finger region" description="CR-type" evidence="15">
    <location>
        <begin position="142"/>
        <end position="220"/>
    </location>
</feature>
<evidence type="ECO:0000259" key="16">
    <source>
        <dbReference type="PROSITE" id="PS50076"/>
    </source>
</evidence>
<keyword evidence="19" id="KW-1185">Reference proteome</keyword>
<proteinExistence type="inferred from homology"/>
<dbReference type="InterPro" id="IPR018253">
    <property type="entry name" value="DnaJ_domain_CS"/>
</dbReference>
<dbReference type="NCBIfam" id="TIGR02349">
    <property type="entry name" value="DnaJ_bact"/>
    <property type="match status" value="1"/>
</dbReference>
<evidence type="ECO:0000256" key="12">
    <source>
        <dbReference type="ARBA" id="ARBA00061004"/>
    </source>
</evidence>
<dbReference type="GO" id="GO:0051082">
    <property type="term" value="F:unfolded protein binding"/>
    <property type="evidence" value="ECO:0007669"/>
    <property type="project" value="UniProtKB-UniRule"/>
</dbReference>
<feature type="repeat" description="CXXCXGXG motif" evidence="14">
    <location>
        <begin position="208"/>
        <end position="215"/>
    </location>
</feature>
<dbReference type="Proteomes" id="UP000536835">
    <property type="component" value="Unassembled WGS sequence"/>
</dbReference>
<dbReference type="InterPro" id="IPR036869">
    <property type="entry name" value="J_dom_sf"/>
</dbReference>
<dbReference type="CDD" id="cd10719">
    <property type="entry name" value="DnaJ_zf"/>
    <property type="match status" value="1"/>
</dbReference>
<evidence type="ECO:0000256" key="5">
    <source>
        <dbReference type="ARBA" id="ARBA00022723"/>
    </source>
</evidence>
<dbReference type="PROSITE" id="PS00636">
    <property type="entry name" value="DNAJ_1"/>
    <property type="match status" value="1"/>
</dbReference>
<dbReference type="InterPro" id="IPR002939">
    <property type="entry name" value="DnaJ_C"/>
</dbReference>
<dbReference type="PROSITE" id="PS50076">
    <property type="entry name" value="DNAJ_2"/>
    <property type="match status" value="1"/>
</dbReference>
<evidence type="ECO:0000256" key="3">
    <source>
        <dbReference type="ARBA" id="ARBA00022490"/>
    </source>
</evidence>
<organism evidence="18 19">
    <name type="scientific">Parvularcula mediterranea</name>
    <dbReference type="NCBI Taxonomy" id="2732508"/>
    <lineage>
        <taxon>Bacteria</taxon>
        <taxon>Pseudomonadati</taxon>
        <taxon>Pseudomonadota</taxon>
        <taxon>Alphaproteobacteria</taxon>
        <taxon>Parvularculales</taxon>
        <taxon>Parvularculaceae</taxon>
        <taxon>Parvularcula</taxon>
    </lineage>
</organism>
<dbReference type="InterPro" id="IPR008971">
    <property type="entry name" value="HSP40/DnaJ_pept-bd"/>
</dbReference>
<dbReference type="GO" id="GO:0006260">
    <property type="term" value="P:DNA replication"/>
    <property type="evidence" value="ECO:0007669"/>
    <property type="project" value="UniProtKB-KW"/>
</dbReference>
<feature type="domain" description="J" evidence="16">
    <location>
        <begin position="4"/>
        <end position="69"/>
    </location>
</feature>
<sequence>MAQDYYDLLGVEKSADPAAIKSAFRKLAMKYHPDRNPGDEEAEKKFKEIGEAYEVLSDEQKKAAYDRFGHAAFQNGGMGNAGGGMGGGFGGGAGAFSDIFEDIFGDFMGGGGQARGRQRTSAQRGADLKYDLEISLAEAFGGIEKEVTIPSSEACDVCEGSGAKPGTQPKACGTCGGAGRVRAQQGFFTVERTCPTCQGQGEVISDPCDNCGGQGRVRKTRTLQVDVPAGVEDGTRIRLTGEGEAGLRGGPFGDLYLFVSVTDHELFERDGPDLYCDVHVPMATAALGGEVEVPTIEGGRVKIKIPEGSQTGTKFRLRSSGMTQLRRKTRGDMFVELRVETPTNLTARQKELLKEFCAEGDGEDCPKSNDFLGKAKDFWDKLNGTDG</sequence>
<feature type="binding site" evidence="14">
    <location>
        <position position="175"/>
    </location>
    <ligand>
        <name>Zn(2+)</name>
        <dbReference type="ChEBI" id="CHEBI:29105"/>
        <label>2</label>
    </ligand>
</feature>
<comment type="cofactor">
    <cofactor evidence="14">
        <name>Zn(2+)</name>
        <dbReference type="ChEBI" id="CHEBI:29105"/>
    </cofactor>
    <text evidence="14">Binds 2 Zn(2+) ions per monomer.</text>
</comment>
<dbReference type="EMBL" id="JABFCX010000002">
    <property type="protein sequence ID" value="NNU15876.1"/>
    <property type="molecule type" value="Genomic_DNA"/>
</dbReference>
<dbReference type="SMART" id="SM00271">
    <property type="entry name" value="DnaJ"/>
    <property type="match status" value="1"/>
</dbReference>
<accession>A0A7Y3W547</accession>
<dbReference type="Gene3D" id="2.60.260.20">
    <property type="entry name" value="Urease metallochaperone UreE, N-terminal domain"/>
    <property type="match status" value="2"/>
</dbReference>
<reference evidence="18 19" key="1">
    <citation type="submission" date="2020-05" db="EMBL/GenBank/DDBJ databases">
        <title>Parvularcula mediterraneae sp. nov., isolated from polypropylene straw from shallow seawater of the seashore of Laganas in Zakynthos island, Greece.</title>
        <authorList>
            <person name="Szabo I."/>
            <person name="Al-Omari J."/>
            <person name="Rado J."/>
            <person name="Szerdahelyi G.S."/>
        </authorList>
    </citation>
    <scope>NUCLEOTIDE SEQUENCE [LARGE SCALE GENOMIC DNA]</scope>
    <source>
        <strain evidence="18 19">ZS-1/3</strain>
    </source>
</reference>
<dbReference type="Pfam" id="PF01556">
    <property type="entry name" value="DnaJ_C"/>
    <property type="match status" value="1"/>
</dbReference>
<comment type="subcellular location">
    <subcellularLocation>
        <location evidence="1 14">Cytoplasm</location>
    </subcellularLocation>
</comment>
<dbReference type="CDD" id="cd06257">
    <property type="entry name" value="DnaJ"/>
    <property type="match status" value="1"/>
</dbReference>
<feature type="binding site" evidence="14">
    <location>
        <position position="155"/>
    </location>
    <ligand>
        <name>Zn(2+)</name>
        <dbReference type="ChEBI" id="CHEBI:29105"/>
        <label>1</label>
    </ligand>
</feature>
<evidence type="ECO:0000256" key="6">
    <source>
        <dbReference type="ARBA" id="ARBA00022737"/>
    </source>
</evidence>
<dbReference type="FunFam" id="2.10.230.10:FF:000002">
    <property type="entry name" value="Molecular chaperone DnaJ"/>
    <property type="match status" value="1"/>
</dbReference>
<evidence type="ECO:0000313" key="18">
    <source>
        <dbReference type="EMBL" id="NNU15876.1"/>
    </source>
</evidence>
<dbReference type="InterPro" id="IPR001623">
    <property type="entry name" value="DnaJ_domain"/>
</dbReference>
<dbReference type="PROSITE" id="PS51188">
    <property type="entry name" value="ZF_CR"/>
    <property type="match status" value="1"/>
</dbReference>
<feature type="binding site" evidence="14">
    <location>
        <position position="172"/>
    </location>
    <ligand>
        <name>Zn(2+)</name>
        <dbReference type="ChEBI" id="CHEBI:29105"/>
        <label>2</label>
    </ligand>
</feature>
<evidence type="ECO:0000256" key="11">
    <source>
        <dbReference type="ARBA" id="ARBA00053423"/>
    </source>
</evidence>
<evidence type="ECO:0000256" key="2">
    <source>
        <dbReference type="ARBA" id="ARBA00011738"/>
    </source>
</evidence>
<protein>
    <recommendedName>
        <fullName evidence="13 14">Chaperone protein DnaJ</fullName>
    </recommendedName>
</protein>
<comment type="caution">
    <text evidence="18">The sequence shown here is derived from an EMBL/GenBank/DDBJ whole genome shotgun (WGS) entry which is preliminary data.</text>
</comment>
<feature type="binding site" evidence="14">
    <location>
        <position position="208"/>
    </location>
    <ligand>
        <name>Zn(2+)</name>
        <dbReference type="ChEBI" id="CHEBI:29105"/>
        <label>1</label>
    </ligand>
</feature>
<keyword evidence="8 14" id="KW-0862">Zinc</keyword>
<keyword evidence="4 14" id="KW-0235">DNA replication</keyword>
<dbReference type="RefSeq" id="WP_173197670.1">
    <property type="nucleotide sequence ID" value="NZ_JABFCX010000002.1"/>
</dbReference>
<evidence type="ECO:0000256" key="14">
    <source>
        <dbReference type="HAMAP-Rule" id="MF_01152"/>
    </source>
</evidence>
<dbReference type="GO" id="GO:0042026">
    <property type="term" value="P:protein refolding"/>
    <property type="evidence" value="ECO:0007669"/>
    <property type="project" value="TreeGrafter"/>
</dbReference>
<dbReference type="NCBIfam" id="NF008035">
    <property type="entry name" value="PRK10767.1"/>
    <property type="match status" value="1"/>
</dbReference>